<feature type="region of interest" description="Disordered" evidence="10">
    <location>
        <begin position="717"/>
        <end position="739"/>
    </location>
</feature>
<feature type="domain" description="C2H2-type" evidence="11">
    <location>
        <begin position="684"/>
        <end position="705"/>
    </location>
</feature>
<feature type="region of interest" description="Disordered" evidence="10">
    <location>
        <begin position="520"/>
        <end position="548"/>
    </location>
</feature>
<evidence type="ECO:0000256" key="5">
    <source>
        <dbReference type="ARBA" id="ARBA00022833"/>
    </source>
</evidence>
<dbReference type="SUPFAM" id="SSF57667">
    <property type="entry name" value="beta-beta-alpha zinc fingers"/>
    <property type="match status" value="2"/>
</dbReference>
<dbReference type="Pfam" id="PF00096">
    <property type="entry name" value="zf-C2H2"/>
    <property type="match status" value="1"/>
</dbReference>
<dbReference type="GO" id="GO:0008270">
    <property type="term" value="F:zinc ion binding"/>
    <property type="evidence" value="ECO:0007669"/>
    <property type="project" value="UniProtKB-KW"/>
</dbReference>
<feature type="domain" description="C2H2-type" evidence="11">
    <location>
        <begin position="32"/>
        <end position="60"/>
    </location>
</feature>
<proteinExistence type="predicted"/>
<dbReference type="PANTHER" id="PTHR24388">
    <property type="entry name" value="ZINC FINGER PROTEIN"/>
    <property type="match status" value="1"/>
</dbReference>
<dbReference type="GO" id="GO:0000981">
    <property type="term" value="F:DNA-binding transcription factor activity, RNA polymerase II-specific"/>
    <property type="evidence" value="ECO:0007669"/>
    <property type="project" value="TreeGrafter"/>
</dbReference>
<evidence type="ECO:0000256" key="4">
    <source>
        <dbReference type="ARBA" id="ARBA00022771"/>
    </source>
</evidence>
<dbReference type="PROSITE" id="PS50157">
    <property type="entry name" value="ZINC_FINGER_C2H2_2"/>
    <property type="match status" value="3"/>
</dbReference>
<evidence type="ECO:0000256" key="8">
    <source>
        <dbReference type="ARBA" id="ARBA00023242"/>
    </source>
</evidence>
<keyword evidence="5" id="KW-0862">Zinc</keyword>
<keyword evidence="8" id="KW-0539">Nucleus</keyword>
<dbReference type="EMBL" id="QNGE01004009">
    <property type="protein sequence ID" value="KAA3673332.1"/>
    <property type="molecule type" value="Genomic_DNA"/>
</dbReference>
<feature type="compositionally biased region" description="Low complexity" evidence="10">
    <location>
        <begin position="525"/>
        <end position="536"/>
    </location>
</feature>
<evidence type="ECO:0000256" key="9">
    <source>
        <dbReference type="PROSITE-ProRule" id="PRU00042"/>
    </source>
</evidence>
<accession>A0A5J4NCZ3</accession>
<dbReference type="PANTHER" id="PTHR24388:SF54">
    <property type="entry name" value="PROTEIN ESCARGOT"/>
    <property type="match status" value="1"/>
</dbReference>
<dbReference type="Gene3D" id="3.30.160.60">
    <property type="entry name" value="Classic Zinc Finger"/>
    <property type="match status" value="3"/>
</dbReference>
<protein>
    <recommendedName>
        <fullName evidence="11">C2H2-type domain-containing protein</fullName>
    </recommendedName>
</protein>
<keyword evidence="2" id="KW-0479">Metal-binding</keyword>
<evidence type="ECO:0000256" key="7">
    <source>
        <dbReference type="ARBA" id="ARBA00023163"/>
    </source>
</evidence>
<feature type="non-terminal residue" evidence="12">
    <location>
        <position position="774"/>
    </location>
</feature>
<evidence type="ECO:0000256" key="10">
    <source>
        <dbReference type="SAM" id="MobiDB-lite"/>
    </source>
</evidence>
<organism evidence="12 13">
    <name type="scientific">Paragonimus westermani</name>
    <dbReference type="NCBI Taxonomy" id="34504"/>
    <lineage>
        <taxon>Eukaryota</taxon>
        <taxon>Metazoa</taxon>
        <taxon>Spiralia</taxon>
        <taxon>Lophotrochozoa</taxon>
        <taxon>Platyhelminthes</taxon>
        <taxon>Trematoda</taxon>
        <taxon>Digenea</taxon>
        <taxon>Plagiorchiida</taxon>
        <taxon>Troglotremata</taxon>
        <taxon>Troglotrematidae</taxon>
        <taxon>Paragonimus</taxon>
    </lineage>
</organism>
<dbReference type="GO" id="GO:0005634">
    <property type="term" value="C:nucleus"/>
    <property type="evidence" value="ECO:0007669"/>
    <property type="project" value="UniProtKB-SubCell"/>
</dbReference>
<keyword evidence="3" id="KW-0677">Repeat</keyword>
<evidence type="ECO:0000313" key="12">
    <source>
        <dbReference type="EMBL" id="KAA3673332.1"/>
    </source>
</evidence>
<reference evidence="12 13" key="1">
    <citation type="journal article" date="2019" name="Gigascience">
        <title>Whole-genome sequence of the oriental lung fluke Paragonimus westermani.</title>
        <authorList>
            <person name="Oey H."/>
            <person name="Zakrzewski M."/>
            <person name="Narain K."/>
            <person name="Devi K.R."/>
            <person name="Agatsuma T."/>
            <person name="Nawaratna S."/>
            <person name="Gobert G.N."/>
            <person name="Jones M.K."/>
            <person name="Ragan M.A."/>
            <person name="McManus D.P."/>
            <person name="Krause L."/>
        </authorList>
    </citation>
    <scope>NUCLEOTIDE SEQUENCE [LARGE SCALE GENOMIC DNA]</scope>
    <source>
        <strain evidence="12 13">IND2009</strain>
    </source>
</reference>
<keyword evidence="13" id="KW-1185">Reference proteome</keyword>
<keyword evidence="6" id="KW-0805">Transcription regulation</keyword>
<evidence type="ECO:0000259" key="11">
    <source>
        <dbReference type="PROSITE" id="PS50157"/>
    </source>
</evidence>
<feature type="domain" description="C2H2-type" evidence="11">
    <location>
        <begin position="552"/>
        <end position="579"/>
    </location>
</feature>
<evidence type="ECO:0000256" key="1">
    <source>
        <dbReference type="ARBA" id="ARBA00004123"/>
    </source>
</evidence>
<evidence type="ECO:0000256" key="3">
    <source>
        <dbReference type="ARBA" id="ARBA00022737"/>
    </source>
</evidence>
<dbReference type="InterPro" id="IPR013087">
    <property type="entry name" value="Znf_C2H2_type"/>
</dbReference>
<dbReference type="PROSITE" id="PS00028">
    <property type="entry name" value="ZINC_FINGER_C2H2_1"/>
    <property type="match status" value="2"/>
</dbReference>
<evidence type="ECO:0000313" key="13">
    <source>
        <dbReference type="Proteomes" id="UP000324629"/>
    </source>
</evidence>
<dbReference type="InterPro" id="IPR050527">
    <property type="entry name" value="Snail/Krueppel_Znf"/>
</dbReference>
<dbReference type="InterPro" id="IPR036236">
    <property type="entry name" value="Znf_C2H2_sf"/>
</dbReference>
<feature type="compositionally biased region" description="Polar residues" evidence="10">
    <location>
        <begin position="724"/>
        <end position="739"/>
    </location>
</feature>
<comment type="subcellular location">
    <subcellularLocation>
        <location evidence="1">Nucleus</location>
    </subcellularLocation>
</comment>
<keyword evidence="4 9" id="KW-0863">Zinc-finger</keyword>
<dbReference type="FunFam" id="3.30.160.60:FF:000130">
    <property type="entry name" value="Spalt-like transcription factor 4"/>
    <property type="match status" value="1"/>
</dbReference>
<gene>
    <name evidence="12" type="ORF">DEA37_0006781</name>
</gene>
<dbReference type="GO" id="GO:0000978">
    <property type="term" value="F:RNA polymerase II cis-regulatory region sequence-specific DNA binding"/>
    <property type="evidence" value="ECO:0007669"/>
    <property type="project" value="TreeGrafter"/>
</dbReference>
<dbReference type="AlphaFoldDB" id="A0A5J4NCZ3"/>
<dbReference type="Proteomes" id="UP000324629">
    <property type="component" value="Unassembled WGS sequence"/>
</dbReference>
<keyword evidence="7" id="KW-0804">Transcription</keyword>
<dbReference type="SMART" id="SM00355">
    <property type="entry name" value="ZnF_C2H2"/>
    <property type="match status" value="3"/>
</dbReference>
<evidence type="ECO:0000256" key="2">
    <source>
        <dbReference type="ARBA" id="ARBA00022723"/>
    </source>
</evidence>
<comment type="caution">
    <text evidence="12">The sequence shown here is derived from an EMBL/GenBank/DDBJ whole genome shotgun (WGS) entry which is preliminary data.</text>
</comment>
<feature type="region of interest" description="Disordered" evidence="10">
    <location>
        <begin position="169"/>
        <end position="190"/>
    </location>
</feature>
<name>A0A5J4NCZ3_9TREM</name>
<evidence type="ECO:0000256" key="6">
    <source>
        <dbReference type="ARBA" id="ARBA00023015"/>
    </source>
</evidence>
<sequence length="774" mass="84819">MSFIRPLQYGSAGSLNRHKNTHLKRSSDNRSYSCRYCPRQFLHSSHLQDHEASEHGASAKVATTPPVLDSSVPNLCETKSQSSGFCEMNAISSPMRIRGFTDADSGLSLTDEIPTSLPNLCAVTNMFTKFDTRSIGYPPLSVALSLFNGQTNTYSISCAENSTFKVSDKHHPTMNRYPDSRTENLSPDTCVPRTTKFEKRMVQKIGFPFGSHCTDALSNAKSSNSLVSSATNQTRQKETSNQMEELLLNALQNPNKLTLPPLPTPYIPITSTSPDTVLPQDHLTATLFPGAAAAATLAALSQLLFSNSSSNPNPLSNPSLLANALANQEILVDPKFLVQQHSLSPNTVNFGDAPFIQLIKSVTGLNPSFDCKVPLLKNVACNSEQENQLGSHEEQGLNLAVGDKNRNQAQTEKATHPLNLPVLSRLPVSSLDVHSGVWVGAQSTLDKSLFPADQLAQLSHKNGDRTDSAIDTAGKVVRKSDKSAVIRPCQQETDTHSLNSFSSRNLSIVMNTYDFEGDTFSDPDGSSTTGSNPGSSVKKSHADCSPTSNRLRQCDVCEKTFNCSSALHIHYRKHSGKLERIVLQPTIGHSSQYRQDVDNIFIVANSDTNMYTVFHTFSHAHQSVNFTLEEETENEISSLDEELIRFRQLGQRSTFSTTAYRLQQMLVPNSLIEEHLLVTGERPFVCKHCGNAFSQNGTLKRHLQTCKTALFGDDQHSELEKNSSRTSGHNHLTQSPEASQTDVLAQADLSVIPGQPAKLVDLKTSSDEDFIVQP</sequence>